<protein>
    <submittedName>
        <fullName evidence="1">Uncharacterized protein</fullName>
    </submittedName>
</protein>
<dbReference type="Proteomes" id="UP000009144">
    <property type="component" value="Chromosome"/>
</dbReference>
<dbReference type="STRING" id="754476.Q7A_2039"/>
<gene>
    <name evidence="1" type="ordered locus">Q7A_2039</name>
</gene>
<sequence length="43" mass="4711">MVLNSLPVFQGDCSAVISAGMKRKMAVSKENCHIPKTINYITN</sequence>
<evidence type="ECO:0000313" key="1">
    <source>
        <dbReference type="EMBL" id="AFI84855.1"/>
    </source>
</evidence>
<reference evidence="1 2" key="1">
    <citation type="journal article" date="2012" name="J. Bacteriol.">
        <title>Complete genome sequences of Methylophaga sp. strain JAM1 and Methylophaga sp. strain JAM7.</title>
        <authorList>
            <person name="Villeneuve C."/>
            <person name="Martineau C."/>
            <person name="Mauffrey F."/>
            <person name="Villemur R."/>
        </authorList>
    </citation>
    <scope>NUCLEOTIDE SEQUENCE [LARGE SCALE GENOMIC DNA]</scope>
    <source>
        <strain evidence="1 2">JAM1</strain>
    </source>
</reference>
<name>I1XKD6_METNJ</name>
<dbReference type="PATRIC" id="fig|754476.3.peg.2016"/>
<proteinExistence type="predicted"/>
<dbReference type="EMBL" id="CP003390">
    <property type="protein sequence ID" value="AFI84855.1"/>
    <property type="molecule type" value="Genomic_DNA"/>
</dbReference>
<keyword evidence="2" id="KW-1185">Reference proteome</keyword>
<organism evidence="1 2">
    <name type="scientific">Methylophaga nitratireducenticrescens</name>
    <dbReference type="NCBI Taxonomy" id="754476"/>
    <lineage>
        <taxon>Bacteria</taxon>
        <taxon>Pseudomonadati</taxon>
        <taxon>Pseudomonadota</taxon>
        <taxon>Gammaproteobacteria</taxon>
        <taxon>Thiotrichales</taxon>
        <taxon>Piscirickettsiaceae</taxon>
        <taxon>Methylophaga</taxon>
    </lineage>
</organism>
<accession>I1XKD6</accession>
<reference evidence="1 2" key="2">
    <citation type="journal article" date="2013" name="Int. J. Syst. Evol. Microbiol.">
        <title>Methylophaga nitratireducenticrescens sp. nov. and Methylophaga frappieri sp. nov., isolated from the biofilm of the methanol-fed denitrification system treating the seawater at the Montreal Biodome.</title>
        <authorList>
            <person name="Villeneuve C."/>
            <person name="Martineau C."/>
            <person name="Mauffrey F."/>
            <person name="Villemur R."/>
        </authorList>
    </citation>
    <scope>NUCLEOTIDE SEQUENCE [LARGE SCALE GENOMIC DNA]</scope>
    <source>
        <strain evidence="1 2">JAM1</strain>
    </source>
</reference>
<evidence type="ECO:0000313" key="2">
    <source>
        <dbReference type="Proteomes" id="UP000009144"/>
    </source>
</evidence>
<dbReference type="AlphaFoldDB" id="I1XKD6"/>
<dbReference type="HOGENOM" id="CLU_3235912_0_0_6"/>